<gene>
    <name evidence="1" type="ORF">DD924_00040</name>
</gene>
<evidence type="ECO:0008006" key="3">
    <source>
        <dbReference type="Google" id="ProtNLM"/>
    </source>
</evidence>
<name>A0A317ZG75_STAPS</name>
<comment type="caution">
    <text evidence="1">The sequence shown here is derived from an EMBL/GenBank/DDBJ whole genome shotgun (WGS) entry which is preliminary data.</text>
</comment>
<dbReference type="AlphaFoldDB" id="A0A317ZG75"/>
<accession>A0A317ZG75</accession>
<dbReference type="RefSeq" id="WP_020219536.1">
    <property type="nucleotide sequence ID" value="NZ_BAAFHP010000026.1"/>
</dbReference>
<sequence length="115" mass="12799">MRLSGITELKRVMKNMSRIGDDVAEIMAGHSSDAVGIAVDNAKEVMNKGYWTGNLAREISSEMTTKLSFMLISGAYYSGFLEYGTRYMAAEPFMQPTVKIIKNKLRDDFSELLSG</sequence>
<reference evidence="1 2" key="1">
    <citation type="journal article" date="2018" name="Vet. Microbiol.">
        <title>Clonal diversity and geographic distribution of methicillin-resistant Staphylococcus pseudintermedius from Australian animals: Discovery of novel sequence types.</title>
        <authorList>
            <person name="Worthing K.A."/>
            <person name="Abraham S."/>
            <person name="Coombs G.W."/>
            <person name="Pang S."/>
            <person name="Saputra S."/>
            <person name="Jordan D."/>
            <person name="Trott D.J."/>
            <person name="Norris J.M."/>
        </authorList>
    </citation>
    <scope>NUCLEOTIDE SEQUENCE [LARGE SCALE GENOMIC DNA]</scope>
    <source>
        <strain evidence="1 2">ST71 3</strain>
    </source>
</reference>
<dbReference type="Proteomes" id="UP000246351">
    <property type="component" value="Unassembled WGS sequence"/>
</dbReference>
<proteinExistence type="predicted"/>
<dbReference type="InterPro" id="IPR010064">
    <property type="entry name" value="HK97-gp10_tail"/>
</dbReference>
<evidence type="ECO:0000313" key="2">
    <source>
        <dbReference type="Proteomes" id="UP000246351"/>
    </source>
</evidence>
<dbReference type="EMBL" id="QEIV01000003">
    <property type="protein sequence ID" value="PWZ99905.1"/>
    <property type="molecule type" value="Genomic_DNA"/>
</dbReference>
<evidence type="ECO:0000313" key="1">
    <source>
        <dbReference type="EMBL" id="PWZ99905.1"/>
    </source>
</evidence>
<dbReference type="NCBIfam" id="TIGR01725">
    <property type="entry name" value="phge_HK97_gp10"/>
    <property type="match status" value="1"/>
</dbReference>
<organism evidence="1 2">
    <name type="scientific">Staphylococcus pseudintermedius</name>
    <dbReference type="NCBI Taxonomy" id="283734"/>
    <lineage>
        <taxon>Bacteria</taxon>
        <taxon>Bacillati</taxon>
        <taxon>Bacillota</taxon>
        <taxon>Bacilli</taxon>
        <taxon>Bacillales</taxon>
        <taxon>Staphylococcaceae</taxon>
        <taxon>Staphylococcus</taxon>
        <taxon>Staphylococcus intermedius group</taxon>
    </lineage>
</organism>
<protein>
    <recommendedName>
        <fullName evidence="3">HK97 gp10 family phage protein</fullName>
    </recommendedName>
</protein>